<dbReference type="AlphaFoldDB" id="A0A395H7D5"/>
<dbReference type="STRING" id="1448316.A0A395H7D5"/>
<evidence type="ECO:0000256" key="2">
    <source>
        <dbReference type="ARBA" id="ARBA00022723"/>
    </source>
</evidence>
<keyword evidence="2" id="KW-0479">Metal-binding</keyword>
<dbReference type="GO" id="GO:0000981">
    <property type="term" value="F:DNA-binding transcription factor activity, RNA polymerase II-specific"/>
    <property type="evidence" value="ECO:0007669"/>
    <property type="project" value="InterPro"/>
</dbReference>
<accession>A0A395H7D5</accession>
<dbReference type="CDD" id="cd12148">
    <property type="entry name" value="fungal_TF_MHR"/>
    <property type="match status" value="1"/>
</dbReference>
<organism evidence="10 11">
    <name type="scientific">Aspergillus ibericus CBS 121593</name>
    <dbReference type="NCBI Taxonomy" id="1448316"/>
    <lineage>
        <taxon>Eukaryota</taxon>
        <taxon>Fungi</taxon>
        <taxon>Dikarya</taxon>
        <taxon>Ascomycota</taxon>
        <taxon>Pezizomycotina</taxon>
        <taxon>Eurotiomycetes</taxon>
        <taxon>Eurotiomycetidae</taxon>
        <taxon>Eurotiales</taxon>
        <taxon>Aspergillaceae</taxon>
        <taxon>Aspergillus</taxon>
        <taxon>Aspergillus subgen. Circumdati</taxon>
    </lineage>
</organism>
<gene>
    <name evidence="10" type="ORF">BO80DRAFT_376485</name>
</gene>
<feature type="non-terminal residue" evidence="10">
    <location>
        <position position="769"/>
    </location>
</feature>
<keyword evidence="3" id="KW-0862">Zinc</keyword>
<dbReference type="CDD" id="cd00067">
    <property type="entry name" value="GAL4"/>
    <property type="match status" value="1"/>
</dbReference>
<dbReference type="Pfam" id="PF00172">
    <property type="entry name" value="Zn_clus"/>
    <property type="match status" value="1"/>
</dbReference>
<dbReference type="SMART" id="SM00906">
    <property type="entry name" value="Fungal_trans"/>
    <property type="match status" value="1"/>
</dbReference>
<evidence type="ECO:0000313" key="11">
    <source>
        <dbReference type="Proteomes" id="UP000249402"/>
    </source>
</evidence>
<evidence type="ECO:0000313" key="10">
    <source>
        <dbReference type="EMBL" id="RAL03469.1"/>
    </source>
</evidence>
<dbReference type="InterPro" id="IPR052202">
    <property type="entry name" value="Yeast_MetPath_Reg"/>
</dbReference>
<dbReference type="Proteomes" id="UP000249402">
    <property type="component" value="Unassembled WGS sequence"/>
</dbReference>
<feature type="region of interest" description="Disordered" evidence="8">
    <location>
        <begin position="97"/>
        <end position="137"/>
    </location>
</feature>
<feature type="compositionally biased region" description="Polar residues" evidence="8">
    <location>
        <begin position="100"/>
        <end position="123"/>
    </location>
</feature>
<dbReference type="InterPro" id="IPR007219">
    <property type="entry name" value="XnlR_reg_dom"/>
</dbReference>
<evidence type="ECO:0000256" key="8">
    <source>
        <dbReference type="SAM" id="MobiDB-lite"/>
    </source>
</evidence>
<reference evidence="10 11" key="1">
    <citation type="submission" date="2018-02" db="EMBL/GenBank/DDBJ databases">
        <title>The genomes of Aspergillus section Nigri reveals drivers in fungal speciation.</title>
        <authorList>
            <consortium name="DOE Joint Genome Institute"/>
            <person name="Vesth T.C."/>
            <person name="Nybo J."/>
            <person name="Theobald S."/>
            <person name="Brandl J."/>
            <person name="Frisvad J.C."/>
            <person name="Nielsen K.F."/>
            <person name="Lyhne E.K."/>
            <person name="Kogle M.E."/>
            <person name="Kuo A."/>
            <person name="Riley R."/>
            <person name="Clum A."/>
            <person name="Nolan M."/>
            <person name="Lipzen A."/>
            <person name="Salamov A."/>
            <person name="Henrissat B."/>
            <person name="Wiebenga A."/>
            <person name="De vries R.P."/>
            <person name="Grigoriev I.V."/>
            <person name="Mortensen U.H."/>
            <person name="Andersen M.R."/>
            <person name="Baker S.E."/>
        </authorList>
    </citation>
    <scope>NUCLEOTIDE SEQUENCE [LARGE SCALE GENOMIC DNA]</scope>
    <source>
        <strain evidence="10 11">CBS 121593</strain>
    </source>
</reference>
<dbReference type="GO" id="GO:0006351">
    <property type="term" value="P:DNA-templated transcription"/>
    <property type="evidence" value="ECO:0007669"/>
    <property type="project" value="InterPro"/>
</dbReference>
<proteinExistence type="predicted"/>
<dbReference type="InterPro" id="IPR001138">
    <property type="entry name" value="Zn2Cys6_DnaBD"/>
</dbReference>
<feature type="domain" description="Zn(2)-C6 fungal-type" evidence="9">
    <location>
        <begin position="20"/>
        <end position="50"/>
    </location>
</feature>
<dbReference type="GO" id="GO:0008270">
    <property type="term" value="F:zinc ion binding"/>
    <property type="evidence" value="ECO:0007669"/>
    <property type="project" value="InterPro"/>
</dbReference>
<evidence type="ECO:0000256" key="3">
    <source>
        <dbReference type="ARBA" id="ARBA00022833"/>
    </source>
</evidence>
<dbReference type="RefSeq" id="XP_025577796.1">
    <property type="nucleotide sequence ID" value="XM_025716662.1"/>
</dbReference>
<dbReference type="SMART" id="SM00066">
    <property type="entry name" value="GAL4"/>
    <property type="match status" value="1"/>
</dbReference>
<dbReference type="InterPro" id="IPR036864">
    <property type="entry name" value="Zn2-C6_fun-type_DNA-bd_sf"/>
</dbReference>
<dbReference type="GeneID" id="37221527"/>
<dbReference type="GO" id="GO:0043565">
    <property type="term" value="F:sequence-specific DNA binding"/>
    <property type="evidence" value="ECO:0007669"/>
    <property type="project" value="TreeGrafter"/>
</dbReference>
<dbReference type="SUPFAM" id="SSF57701">
    <property type="entry name" value="Zn2/Cys6 DNA-binding domain"/>
    <property type="match status" value="1"/>
</dbReference>
<evidence type="ECO:0000256" key="6">
    <source>
        <dbReference type="ARBA" id="ARBA00023163"/>
    </source>
</evidence>
<dbReference type="OrthoDB" id="25921at2759"/>
<evidence type="ECO:0000256" key="1">
    <source>
        <dbReference type="ARBA" id="ARBA00004123"/>
    </source>
</evidence>
<dbReference type="GO" id="GO:0045944">
    <property type="term" value="P:positive regulation of transcription by RNA polymerase II"/>
    <property type="evidence" value="ECO:0007669"/>
    <property type="project" value="TreeGrafter"/>
</dbReference>
<dbReference type="PROSITE" id="PS50048">
    <property type="entry name" value="ZN2_CY6_FUNGAL_2"/>
    <property type="match status" value="1"/>
</dbReference>
<dbReference type="GO" id="GO:0005634">
    <property type="term" value="C:nucleus"/>
    <property type="evidence" value="ECO:0007669"/>
    <property type="project" value="UniProtKB-SubCell"/>
</dbReference>
<sequence>MSTRDTEPPTPPPPKKVRIACRRCRAKRVKCDGGIPACSNCSRASVPCVDVDGRNRDIFIPRDFITQCCARIRWLEQQIRLLDPEFDFSKGPSVNAAQVEMSSQPSPGITEPSNPSGMETQPQNHDKQPVTGKRPYDSVEGLELDRPLSAEASSVANVLGMLSLHSDSRQQHYMGSSSGLLFTKLIGADRNIQTTIYGHRTETGHNGRSTASQLSTAAYHSLYRRLAKELPSPEDAAILLGIYFQHIHIDQPFLHPASLANAYWALHESTQTELTGRYDSNGWMEGIRPFYYNGKIDLVEGKESTPISVFTAAFHVSMVFSLAATVLTRKKNFDHSPTRFYRFAIVEASDCFSSVSVTALQGILLLAVHSMICPAGLNIWTLSHIAMSHCIDLGLHREPGPSTASSPTLAVHRLIFFTVYSLDRSIATIQGRPLGIRDETFDIRCPTLEDIRGDLLAVASHNLKVSTPSPAHMALSIRRFQLDQYISEIKLLFYHLPKELRPIVWPGDLKGLQARIKLDLDAWLTETSLILPPADWDGDTLRFQHEKLKLEILYHSAITLLFQPSQVFRSPSQSALLQCYQSSSRQVQIYNHLSTEDQLYYSWRNIHGIFSSGATMVYCIWACPAIQANIPFAEVLWDLRTCSNLLSIGGQWWPSVRNGKGSFDQIVDLTIRRLSRSRPPSPRTRRRLEPESIDISGQPDTARTNLATEPLFDRGVPSGHQVNYSLEDPGLLRPDTTYLDASDTVAIDSAMESFLAEFVHGDWSWDPFS</sequence>
<evidence type="ECO:0000256" key="7">
    <source>
        <dbReference type="ARBA" id="ARBA00023242"/>
    </source>
</evidence>
<dbReference type="VEuPathDB" id="FungiDB:BO80DRAFT_376485"/>
<keyword evidence="11" id="KW-1185">Reference proteome</keyword>
<evidence type="ECO:0000256" key="5">
    <source>
        <dbReference type="ARBA" id="ARBA00023125"/>
    </source>
</evidence>
<evidence type="ECO:0000256" key="4">
    <source>
        <dbReference type="ARBA" id="ARBA00023015"/>
    </source>
</evidence>
<keyword evidence="7" id="KW-0539">Nucleus</keyword>
<evidence type="ECO:0000259" key="9">
    <source>
        <dbReference type="PROSITE" id="PS50048"/>
    </source>
</evidence>
<dbReference type="PANTHER" id="PTHR47782:SF1">
    <property type="entry name" value="PYRIMIDINE PATHWAY REGULATORY PROTEIN 1"/>
    <property type="match status" value="1"/>
</dbReference>
<dbReference type="PROSITE" id="PS00463">
    <property type="entry name" value="ZN2_CY6_FUNGAL_1"/>
    <property type="match status" value="1"/>
</dbReference>
<keyword evidence="6" id="KW-0804">Transcription</keyword>
<keyword evidence="4" id="KW-0805">Transcription regulation</keyword>
<dbReference type="Gene3D" id="4.10.240.10">
    <property type="entry name" value="Zn(2)-C6 fungal-type DNA-binding domain"/>
    <property type="match status" value="1"/>
</dbReference>
<comment type="subcellular location">
    <subcellularLocation>
        <location evidence="1">Nucleus</location>
    </subcellularLocation>
</comment>
<keyword evidence="5" id="KW-0238">DNA-binding</keyword>
<name>A0A395H7D5_9EURO</name>
<dbReference type="Pfam" id="PF04082">
    <property type="entry name" value="Fungal_trans"/>
    <property type="match status" value="1"/>
</dbReference>
<dbReference type="EMBL" id="KZ824427">
    <property type="protein sequence ID" value="RAL03469.1"/>
    <property type="molecule type" value="Genomic_DNA"/>
</dbReference>
<dbReference type="PANTHER" id="PTHR47782">
    <property type="entry name" value="ZN(II)2CYS6 TRANSCRIPTION FACTOR (EUROFUNG)-RELATED"/>
    <property type="match status" value="1"/>
</dbReference>
<protein>
    <recommendedName>
        <fullName evidence="9">Zn(2)-C6 fungal-type domain-containing protein</fullName>
    </recommendedName>
</protein>